<dbReference type="RefSeq" id="XP_019016169.1">
    <property type="nucleotide sequence ID" value="XM_019161644.1"/>
</dbReference>
<dbReference type="InterPro" id="IPR001849">
    <property type="entry name" value="PH_domain"/>
</dbReference>
<organism evidence="4 5">
    <name type="scientific">Pichia membranifaciens NRRL Y-2026</name>
    <dbReference type="NCBI Taxonomy" id="763406"/>
    <lineage>
        <taxon>Eukaryota</taxon>
        <taxon>Fungi</taxon>
        <taxon>Dikarya</taxon>
        <taxon>Ascomycota</taxon>
        <taxon>Saccharomycotina</taxon>
        <taxon>Pichiomycetes</taxon>
        <taxon>Pichiales</taxon>
        <taxon>Pichiaceae</taxon>
        <taxon>Pichia</taxon>
    </lineage>
</organism>
<feature type="domain" description="PH" evidence="2">
    <location>
        <begin position="1215"/>
        <end position="1528"/>
    </location>
</feature>
<dbReference type="GO" id="GO:0005628">
    <property type="term" value="C:prospore membrane"/>
    <property type="evidence" value="ECO:0007669"/>
    <property type="project" value="TreeGrafter"/>
</dbReference>
<reference evidence="4 5" key="1">
    <citation type="journal article" date="2016" name="Proc. Natl. Acad. Sci. U.S.A.">
        <title>Comparative genomics of biotechnologically important yeasts.</title>
        <authorList>
            <person name="Riley R."/>
            <person name="Haridas S."/>
            <person name="Wolfe K.H."/>
            <person name="Lopes M.R."/>
            <person name="Hittinger C.T."/>
            <person name="Goeker M."/>
            <person name="Salamov A.A."/>
            <person name="Wisecaver J.H."/>
            <person name="Long T.M."/>
            <person name="Calvey C.H."/>
            <person name="Aerts A.L."/>
            <person name="Barry K.W."/>
            <person name="Choi C."/>
            <person name="Clum A."/>
            <person name="Coughlan A.Y."/>
            <person name="Deshpande S."/>
            <person name="Douglass A.P."/>
            <person name="Hanson S.J."/>
            <person name="Klenk H.-P."/>
            <person name="LaButti K.M."/>
            <person name="Lapidus A."/>
            <person name="Lindquist E.A."/>
            <person name="Lipzen A.M."/>
            <person name="Meier-Kolthoff J.P."/>
            <person name="Ohm R.A."/>
            <person name="Otillar R.P."/>
            <person name="Pangilinan J.L."/>
            <person name="Peng Y."/>
            <person name="Rokas A."/>
            <person name="Rosa C.A."/>
            <person name="Scheuner C."/>
            <person name="Sibirny A.A."/>
            <person name="Slot J.C."/>
            <person name="Stielow J.B."/>
            <person name="Sun H."/>
            <person name="Kurtzman C.P."/>
            <person name="Blackwell M."/>
            <person name="Grigoriev I.V."/>
            <person name="Jeffries T.W."/>
        </authorList>
    </citation>
    <scope>NUCLEOTIDE SEQUENCE [LARGE SCALE GENOMIC DNA]</scope>
    <source>
        <strain evidence="4 5">NRRL Y-2026</strain>
    </source>
</reference>
<dbReference type="EMBL" id="KV454005">
    <property type="protein sequence ID" value="ODQ45056.1"/>
    <property type="molecule type" value="Genomic_DNA"/>
</dbReference>
<gene>
    <name evidence="4" type="ORF">PICMEDRAFT_17557</name>
</gene>
<dbReference type="SMART" id="SM01316">
    <property type="entry name" value="Spo7_2_N"/>
    <property type="match status" value="1"/>
</dbReference>
<dbReference type="OrthoDB" id="5579281at2759"/>
<proteinExistence type="predicted"/>
<dbReference type="InterPro" id="IPR040345">
    <property type="entry name" value="Mug56/Spo71"/>
</dbReference>
<feature type="region of interest" description="Disordered" evidence="1">
    <location>
        <begin position="337"/>
        <end position="371"/>
    </location>
</feature>
<evidence type="ECO:0000259" key="2">
    <source>
        <dbReference type="SMART" id="SM00233"/>
    </source>
</evidence>
<feature type="region of interest" description="Disordered" evidence="1">
    <location>
        <begin position="578"/>
        <end position="624"/>
    </location>
</feature>
<dbReference type="PANTHER" id="PTHR28076">
    <property type="entry name" value="SPORULATION-SPECIFIC PROTEIN 71"/>
    <property type="match status" value="1"/>
</dbReference>
<dbReference type="InterPro" id="IPR039486">
    <property type="entry name" value="Mug56/Spo71_PH"/>
</dbReference>
<feature type="compositionally biased region" description="Basic and acidic residues" evidence="1">
    <location>
        <begin position="593"/>
        <end position="607"/>
    </location>
</feature>
<dbReference type="SMART" id="SM00233">
    <property type="entry name" value="PH"/>
    <property type="match status" value="2"/>
</dbReference>
<dbReference type="Pfam" id="PF23207">
    <property type="entry name" value="PH_SPO71"/>
    <property type="match status" value="2"/>
</dbReference>
<feature type="domain" description="PH" evidence="2">
    <location>
        <begin position="918"/>
        <end position="1147"/>
    </location>
</feature>
<evidence type="ECO:0008006" key="6">
    <source>
        <dbReference type="Google" id="ProtNLM"/>
    </source>
</evidence>
<dbReference type="STRING" id="763406.A0A1E3NG45"/>
<feature type="compositionally biased region" description="Acidic residues" evidence="1">
    <location>
        <begin position="1450"/>
        <end position="1467"/>
    </location>
</feature>
<evidence type="ECO:0000313" key="4">
    <source>
        <dbReference type="EMBL" id="ODQ45056.1"/>
    </source>
</evidence>
<dbReference type="Proteomes" id="UP000094455">
    <property type="component" value="Unassembled WGS sequence"/>
</dbReference>
<dbReference type="InterPro" id="IPR029217">
    <property type="entry name" value="Spo7_2_N"/>
</dbReference>
<feature type="region of interest" description="Disordered" evidence="1">
    <location>
        <begin position="1342"/>
        <end position="1468"/>
    </location>
</feature>
<evidence type="ECO:0000259" key="3">
    <source>
        <dbReference type="SMART" id="SM01316"/>
    </source>
</evidence>
<dbReference type="PANTHER" id="PTHR28076:SF1">
    <property type="entry name" value="PROSPORE MEMBRANE ADAPTER PROTEIN SPO71"/>
    <property type="match status" value="1"/>
</dbReference>
<feature type="compositionally biased region" description="Basic residues" evidence="1">
    <location>
        <begin position="1378"/>
        <end position="1405"/>
    </location>
</feature>
<feature type="compositionally biased region" description="Basic and acidic residues" evidence="1">
    <location>
        <begin position="106"/>
        <end position="120"/>
    </location>
</feature>
<protein>
    <recommendedName>
        <fullName evidence="6">PH domain-containing protein</fullName>
    </recommendedName>
</protein>
<dbReference type="Pfam" id="PF15407">
    <property type="entry name" value="Spo7_2_N"/>
    <property type="match status" value="1"/>
</dbReference>
<dbReference type="GO" id="GO:1902657">
    <property type="term" value="P:protein localization to prospore membrane"/>
    <property type="evidence" value="ECO:0007669"/>
    <property type="project" value="InterPro"/>
</dbReference>
<evidence type="ECO:0000313" key="5">
    <source>
        <dbReference type="Proteomes" id="UP000094455"/>
    </source>
</evidence>
<accession>A0A1E3NG45</accession>
<feature type="compositionally biased region" description="Acidic residues" evidence="1">
    <location>
        <begin position="1422"/>
        <end position="1431"/>
    </location>
</feature>
<feature type="region of interest" description="Disordered" evidence="1">
    <location>
        <begin position="99"/>
        <end position="135"/>
    </location>
</feature>
<evidence type="ECO:0000256" key="1">
    <source>
        <dbReference type="SAM" id="MobiDB-lite"/>
    </source>
</evidence>
<dbReference type="InterPro" id="IPR057379">
    <property type="entry name" value="PH_SPO71"/>
</dbReference>
<dbReference type="Pfam" id="PF15404">
    <property type="entry name" value="PH_4"/>
    <property type="match status" value="2"/>
</dbReference>
<feature type="compositionally biased region" description="Basic and acidic residues" evidence="1">
    <location>
        <begin position="1342"/>
        <end position="1353"/>
    </location>
</feature>
<sequence length="1539" mass="174738">MTGDTEHATKHTHAHTQIRIPRNSFTAFRLKYCDALELYNTSTVIFIGNIPPAWILDKKSLLLARLNRLDSIKASRNQHPEHSTLQHFENAIHFSDTSATAGSTDFGDKNGDNDGDKAAEAEDGGGSGFHNDAHSVHPSLKTRLKAKFLHSTIHVPNLHLKTNENLDKETLSKLEYHQYDTPAQSSHCLLNVPAHKPRGASFSDTKDSDNGSSSTAKEDSVNLAKTPTDVVSFSIPRESIQRKNSEFHLLLDEKLSSPELGDDSVSTANSSFAPIDEAKGSDESQYSSSCPESSSVSQTSEAPQSLQLFLKKPDEEKQEILKEEIDNAMLSLQKTYNVGNGKEPSESSDADSFVTAEETPLDSPSESKDDLMSLPAHAVPESKERKSVSFQTPASIKMTNATSMYTLQSQRLALDKQTPFPYMNSRSNYKTDDGDEKSQFKTHVYSVNEAYTDIDDEIAESYNILKTKTIGAKLGLTGEINKFEHKRKMKKLLQHFQAGEIIKMEKMLVMVSTIEKFKLNSNLQKSTRILERWREYITVVRATNDDDYPAIIQFFKSNQIFKKDDLKKLRKEIYEEELEKQRMEDAEPEEGEEAKSVEDIDSDKEADANEEVYYDNDDKSSTRNMNTIDQELDSFDEENGTVVNDDTGNSTLRSTISKIKNAKKKHESKKKLKKLKSKVSNKSVCDQSPSFDQFPHGRKNKNCHFSLVISRHDVNVEFANLLDKSIRITKEKKRCTIIYTLLTHSTSSAIVWFSFLRQLLNSKVADNAAKSMLISIPSLNISFTITGAKTFYKAYLAERTVMSDYVMIKYSKDGYQFPQIRSFEEMLEIIEKKVSELERYGKLPTDATAKEFLKKLKTDKSYLALTFRKYDRLEWILGESELIVQILWNIFASSYELELREFQHESHILGDCSLVEPLPIEGFVVKLSNRRGKLTSSIGRQYYKLLYAFTVENLLFLQDFYNAVPVLPYPAEPQRKLISPAGDVLNLKGLEEASSFDPTTYQQTPYPRTMHHIQWLKPGISPEEYASHDADALYEAERRACMISNASAVVDLCKVKDIRLVPKQDISLVVRTASRATWKIQQLQSSATNKSLFKTLSGNIGAVEDDEYVENCLELVMENGSIMRFQVSSRTIRNEWAKNLGKLSEYWTLKKREDLIRHVLLKEKNLTLMNTHNDDYYESLIANENEASCSKWEMSKAYTDTQLYSISSYVLDKPVLMEGYIYCKKFKSKQFKLFYAVLSPGVLVVYDIFKRSKRTGVARNTTYYRRYAAISLASCYVFANTGKSSTDSKGKVFFSLSSGEDGLPRVYGDGWRSSESAYERSFTLWFGSKKIMMKNIKEKTGTRLSTDVKRSSAESEVNSARLTSDAEIEASDFDPNTKTKKSKNIGKKKKPKTLSFSRLKKKKKKSSEQNQIVNDYGTVSESSDESTDNSNDEVGVFRSSSESETRTETETETDTEAESDSDSSTDYEYEKEVFNVGDTDVHERISTRELLKSASRLGVTGRAINFLARSRVDRDLWVTRLMTEVERFSENRNNDIQLV</sequence>
<name>A0A1E3NG45_9ASCO</name>
<dbReference type="GeneID" id="30178331"/>
<keyword evidence="5" id="KW-1185">Reference proteome</keyword>
<feature type="domain" description="Sporulation-specific protein 71 N-terminal" evidence="3">
    <location>
        <begin position="16"/>
        <end position="79"/>
    </location>
</feature>
<feature type="region of interest" description="Disordered" evidence="1">
    <location>
        <begin position="199"/>
        <end position="223"/>
    </location>
</feature>
<dbReference type="SUPFAM" id="SSF50729">
    <property type="entry name" value="PH domain-like"/>
    <property type="match status" value="1"/>
</dbReference>
<feature type="compositionally biased region" description="Low complexity" evidence="1">
    <location>
        <begin position="283"/>
        <end position="302"/>
    </location>
</feature>
<feature type="region of interest" description="Disordered" evidence="1">
    <location>
        <begin position="257"/>
        <end position="302"/>
    </location>
</feature>